<dbReference type="InParanoid" id="I3TCP5"/>
<evidence type="ECO:0000313" key="7">
    <source>
        <dbReference type="Proteomes" id="UP000005270"/>
    </source>
</evidence>
<evidence type="ECO:0000259" key="5">
    <source>
        <dbReference type="PROSITE" id="PS50011"/>
    </source>
</evidence>
<evidence type="ECO:0000313" key="6">
    <source>
        <dbReference type="EMBL" id="AFK50533.1"/>
    </source>
</evidence>
<dbReference type="PROSITE" id="PS00108">
    <property type="entry name" value="PROTEIN_KINASE_ST"/>
    <property type="match status" value="1"/>
</dbReference>
<keyword evidence="3 6" id="KW-0418">Kinase</keyword>
<name>I3TCP5_THEC1</name>
<evidence type="ECO:0000256" key="3">
    <source>
        <dbReference type="ARBA" id="ARBA00022777"/>
    </source>
</evidence>
<keyword evidence="1" id="KW-0808">Transferase</keyword>
<dbReference type="KEGG" id="thg:TCELL_0108"/>
<sequence length="530" mass="59869">MVLKEYANIEELSDILGDPLQISRLLLRIKFEVANKRAPFNEALGELERTAKSSIKDHQAVYFLLRHEERSRVIRGVLVGDYVIALTVEEGGVIRLKGKAAFSEVATSYKASNPVIKVSYARITPDVVKDTPIENYLREIISRVSEEKPPNIWVGRLLYDYKVVEAVSDKGGFTYVLKTVGKDGLTYVFKIPRDKLPNGTLLALSGPEKISDFMRSYINVLQVCHPDKEEIARFLARAGLGEALYNELSLYKKYVLCPHGFVLTQETYDADSYIDNPPVIIEPFADLGDLQDYVSRRGVDAKFIASVGLRVAGALALAHALSILHLDVKPHNILLRSDPKEPYGVRPYISDFASTGRAVEGWYKPTRLTPEFADPLSLLEMRAGFDYDVYSLGLTLLTTLTSKKLPHRTLVNLLALKYVYGMDISVEPFLLDYPALATFHKEVEPLFKSLAEGRVRVGELVERVIPLVLDRDKISMDVLSREVDKDLFALLSKTITLKREDRFKNALEFWLSFKKLLQDKKWEDAIPKPS</sequence>
<dbReference type="OrthoDB" id="41005at2157"/>
<dbReference type="SUPFAM" id="SSF56112">
    <property type="entry name" value="Protein kinase-like (PK-like)"/>
    <property type="match status" value="1"/>
</dbReference>
<dbReference type="GO" id="GO:0004674">
    <property type="term" value="F:protein serine/threonine kinase activity"/>
    <property type="evidence" value="ECO:0007669"/>
    <property type="project" value="TreeGrafter"/>
</dbReference>
<dbReference type="Proteomes" id="UP000005270">
    <property type="component" value="Chromosome"/>
</dbReference>
<dbReference type="HOGENOM" id="CLU_512546_0_0_2"/>
<keyword evidence="7" id="KW-1185">Reference proteome</keyword>
<keyword evidence="2" id="KW-0547">Nucleotide-binding</keyword>
<dbReference type="Pfam" id="PF00069">
    <property type="entry name" value="Pkinase"/>
    <property type="match status" value="1"/>
</dbReference>
<evidence type="ECO:0000256" key="4">
    <source>
        <dbReference type="ARBA" id="ARBA00022840"/>
    </source>
</evidence>
<gene>
    <name evidence="6" type="ordered locus">TCELL_0108</name>
</gene>
<dbReference type="AlphaFoldDB" id="I3TCP5"/>
<dbReference type="eggNOG" id="arCOG03682">
    <property type="taxonomic scope" value="Archaea"/>
</dbReference>
<dbReference type="GO" id="GO:0005524">
    <property type="term" value="F:ATP binding"/>
    <property type="evidence" value="ECO:0007669"/>
    <property type="project" value="UniProtKB-KW"/>
</dbReference>
<organism evidence="6 7">
    <name type="scientific">Thermogladius calderae (strain DSM 22663 / VKM B-2946 / 1633)</name>
    <dbReference type="NCBI Taxonomy" id="1184251"/>
    <lineage>
        <taxon>Archaea</taxon>
        <taxon>Thermoproteota</taxon>
        <taxon>Thermoprotei</taxon>
        <taxon>Desulfurococcales</taxon>
        <taxon>Desulfurococcaceae</taxon>
        <taxon>Thermogladius</taxon>
    </lineage>
</organism>
<dbReference type="InterPro" id="IPR008271">
    <property type="entry name" value="Ser/Thr_kinase_AS"/>
</dbReference>
<proteinExistence type="predicted"/>
<dbReference type="EMBL" id="CP003531">
    <property type="protein sequence ID" value="AFK50533.1"/>
    <property type="molecule type" value="Genomic_DNA"/>
</dbReference>
<keyword evidence="4" id="KW-0067">ATP-binding</keyword>
<dbReference type="PROSITE" id="PS50011">
    <property type="entry name" value="PROTEIN_KINASE_DOM"/>
    <property type="match status" value="1"/>
</dbReference>
<feature type="domain" description="Protein kinase" evidence="5">
    <location>
        <begin position="174"/>
        <end position="468"/>
    </location>
</feature>
<protein>
    <submittedName>
        <fullName evidence="6">Protein kinase</fullName>
    </submittedName>
</protein>
<evidence type="ECO:0000256" key="2">
    <source>
        <dbReference type="ARBA" id="ARBA00022741"/>
    </source>
</evidence>
<dbReference type="RefSeq" id="WP_014736784.1">
    <property type="nucleotide sequence ID" value="NC_017954.1"/>
</dbReference>
<evidence type="ECO:0000256" key="1">
    <source>
        <dbReference type="ARBA" id="ARBA00022679"/>
    </source>
</evidence>
<dbReference type="Gene3D" id="1.10.510.10">
    <property type="entry name" value="Transferase(Phosphotransferase) domain 1"/>
    <property type="match status" value="1"/>
</dbReference>
<reference evidence="6 7" key="1">
    <citation type="journal article" date="2012" name="J. Bacteriol.">
        <title>Complete genome sequence of the hyperthermophilic cellulolytic Crenarchaeon 'Thermogladius cellulolyticus' 1633.</title>
        <authorList>
            <person name="Mardanov A.V."/>
            <person name="Kochetkova T.V."/>
            <person name="Beletsky A.V."/>
            <person name="Bonch-Osmolovskaya E.A."/>
            <person name="Ravin N.V."/>
            <person name="Skryabin K.G."/>
        </authorList>
    </citation>
    <scope>NUCLEOTIDE SEQUENCE [LARGE SCALE GENOMIC DNA]</scope>
    <source>
        <strain evidence="7">DSM 22663 / VKM B-2946 / 1633</strain>
    </source>
</reference>
<dbReference type="GeneID" id="13012381"/>
<dbReference type="InterPro" id="IPR011009">
    <property type="entry name" value="Kinase-like_dom_sf"/>
</dbReference>
<accession>I3TCP5</accession>
<dbReference type="PANTHER" id="PTHR43289:SF33">
    <property type="entry name" value="SERINE_THREONINE KINASE 31"/>
    <property type="match status" value="1"/>
</dbReference>
<dbReference type="STRING" id="1184251.TCELL_0108"/>
<dbReference type="InterPro" id="IPR000719">
    <property type="entry name" value="Prot_kinase_dom"/>
</dbReference>
<dbReference type="PANTHER" id="PTHR43289">
    <property type="entry name" value="MITOGEN-ACTIVATED PROTEIN KINASE KINASE KINASE 20-RELATED"/>
    <property type="match status" value="1"/>
</dbReference>
<dbReference type="SMART" id="SM00220">
    <property type="entry name" value="S_TKc"/>
    <property type="match status" value="1"/>
</dbReference>